<comment type="similarity">
    <text evidence="1 4">Belongs to the plant dirigent protein family.</text>
</comment>
<gene>
    <name evidence="5" type="ORF">BUALT_Bualt18G0013500</name>
</gene>
<name>A0AAV6WA82_9LAMI</name>
<dbReference type="GO" id="GO:0009699">
    <property type="term" value="P:phenylpropanoid biosynthetic process"/>
    <property type="evidence" value="ECO:0007669"/>
    <property type="project" value="UniProtKB-ARBA"/>
</dbReference>
<dbReference type="AlphaFoldDB" id="A0AAV6WA82"/>
<dbReference type="InterPro" id="IPR004265">
    <property type="entry name" value="Dirigent"/>
</dbReference>
<dbReference type="Gene3D" id="2.40.480.10">
    <property type="entry name" value="Allene oxide cyclase-like"/>
    <property type="match status" value="1"/>
</dbReference>
<comment type="subcellular location">
    <subcellularLocation>
        <location evidence="4">Secreted</location>
        <location evidence="4">Extracellular space</location>
        <location evidence="4">Apoplast</location>
    </subcellularLocation>
</comment>
<evidence type="ECO:0000256" key="3">
    <source>
        <dbReference type="ARBA" id="ARBA00022525"/>
    </source>
</evidence>
<comment type="function">
    <text evidence="4">Dirigent proteins impart stereoselectivity on the phenoxy radical-coupling reaction, yielding optically active lignans from two molecules of coniferyl alcohol in the biosynthesis of lignans, flavonolignans, and alkaloids and thus plays a central role in plant secondary metabolism.</text>
</comment>
<comment type="subunit">
    <text evidence="2 4">Homodimer.</text>
</comment>
<dbReference type="Proteomes" id="UP000826271">
    <property type="component" value="Unassembled WGS sequence"/>
</dbReference>
<dbReference type="InterPro" id="IPR044859">
    <property type="entry name" value="Allene_oxi_cyc_Dirigent"/>
</dbReference>
<protein>
    <recommendedName>
        <fullName evidence="4">Dirigent protein</fullName>
    </recommendedName>
</protein>
<keyword evidence="3 4" id="KW-0964">Secreted</keyword>
<evidence type="ECO:0000256" key="4">
    <source>
        <dbReference type="RuleBase" id="RU363099"/>
    </source>
</evidence>
<sequence>MTLHFHDYSGGPNATVIQINAPPGELPDFTKFGAIFVTDDPITKELDASSPQIARGQGLYVTSSLDGSYTHILMSIVFTDEEYGGSTLEIQSTNLQLQRVIEVGIVGGTGKFRLARGYATFETIYFDETLHYAILQCNVTVLHYYPPRFRAS</sequence>
<evidence type="ECO:0000313" key="6">
    <source>
        <dbReference type="Proteomes" id="UP000826271"/>
    </source>
</evidence>
<organism evidence="5 6">
    <name type="scientific">Buddleja alternifolia</name>
    <dbReference type="NCBI Taxonomy" id="168488"/>
    <lineage>
        <taxon>Eukaryota</taxon>
        <taxon>Viridiplantae</taxon>
        <taxon>Streptophyta</taxon>
        <taxon>Embryophyta</taxon>
        <taxon>Tracheophyta</taxon>
        <taxon>Spermatophyta</taxon>
        <taxon>Magnoliopsida</taxon>
        <taxon>eudicotyledons</taxon>
        <taxon>Gunneridae</taxon>
        <taxon>Pentapetalae</taxon>
        <taxon>asterids</taxon>
        <taxon>lamiids</taxon>
        <taxon>Lamiales</taxon>
        <taxon>Scrophulariaceae</taxon>
        <taxon>Buddlejeae</taxon>
        <taxon>Buddleja</taxon>
    </lineage>
</organism>
<comment type="caution">
    <text evidence="5">The sequence shown here is derived from an EMBL/GenBank/DDBJ whole genome shotgun (WGS) entry which is preliminary data.</text>
</comment>
<evidence type="ECO:0000256" key="1">
    <source>
        <dbReference type="ARBA" id="ARBA00010746"/>
    </source>
</evidence>
<evidence type="ECO:0000256" key="2">
    <source>
        <dbReference type="ARBA" id="ARBA00011738"/>
    </source>
</evidence>
<dbReference type="EMBL" id="WHWC01000018">
    <property type="protein sequence ID" value="KAG8364594.1"/>
    <property type="molecule type" value="Genomic_DNA"/>
</dbReference>
<dbReference type="PANTHER" id="PTHR21495">
    <property type="entry name" value="NUCLEOPORIN-RELATED"/>
    <property type="match status" value="1"/>
</dbReference>
<proteinExistence type="inferred from homology"/>
<keyword evidence="6" id="KW-1185">Reference proteome</keyword>
<reference evidence="5" key="1">
    <citation type="submission" date="2019-10" db="EMBL/GenBank/DDBJ databases">
        <authorList>
            <person name="Zhang R."/>
            <person name="Pan Y."/>
            <person name="Wang J."/>
            <person name="Ma R."/>
            <person name="Yu S."/>
        </authorList>
    </citation>
    <scope>NUCLEOTIDE SEQUENCE</scope>
    <source>
        <strain evidence="5">LA-IB0</strain>
        <tissue evidence="5">Leaf</tissue>
    </source>
</reference>
<evidence type="ECO:0000313" key="5">
    <source>
        <dbReference type="EMBL" id="KAG8364594.1"/>
    </source>
</evidence>
<keyword evidence="4" id="KW-0052">Apoplast</keyword>
<dbReference type="Pfam" id="PF03018">
    <property type="entry name" value="Dirigent"/>
    <property type="match status" value="1"/>
</dbReference>
<dbReference type="GO" id="GO:0048046">
    <property type="term" value="C:apoplast"/>
    <property type="evidence" value="ECO:0007669"/>
    <property type="project" value="UniProtKB-SubCell"/>
</dbReference>
<accession>A0AAV6WA82</accession>